<dbReference type="GeneID" id="65109588"/>
<dbReference type="KEGG" id="vg:65109588"/>
<evidence type="ECO:0000313" key="1">
    <source>
        <dbReference type="EMBL" id="ASZ76435.1"/>
    </source>
</evidence>
<sequence length="66" mass="7443">MKYIVWCEDLEIGFTTSCYQTALDIANNNTEELVDSCEYPGIASLALNFCDLTEDCELIILTNKDL</sequence>
<organism evidence="1 2">
    <name type="scientific">Proteus phage PM2</name>
    <dbReference type="NCBI Taxonomy" id="2025809"/>
    <lineage>
        <taxon>Viruses</taxon>
        <taxon>Duplodnaviria</taxon>
        <taxon>Heunggongvirae</taxon>
        <taxon>Uroviricota</taxon>
        <taxon>Caudoviricetes</taxon>
        <taxon>Pantevenvirales</taxon>
        <taxon>Straboviridae</taxon>
        <taxon>Bragavirus</taxon>
        <taxon>Bragavirus pm2</taxon>
    </lineage>
</organism>
<dbReference type="EMBL" id="MF001355">
    <property type="protein sequence ID" value="ASZ76435.1"/>
    <property type="molecule type" value="Genomic_DNA"/>
</dbReference>
<proteinExistence type="predicted"/>
<protein>
    <submittedName>
        <fullName evidence="1">Uncharacterized protein</fullName>
    </submittedName>
</protein>
<accession>A0A249XWS5</accession>
<reference evidence="1 2" key="1">
    <citation type="submission" date="2017-04" db="EMBL/GenBank/DDBJ databases">
        <title>Complete Genome Sequence of Lytic Bacteriophage PM2 Infecting Proteus mirabilis Isolates.</title>
        <authorList>
            <person name="Kim D."/>
            <person name="Kim Y.J."/>
            <person name="Han B.K."/>
            <person name="Kim H."/>
        </authorList>
    </citation>
    <scope>NUCLEOTIDE SEQUENCE [LARGE SCALE GENOMIC DNA]</scope>
</reference>
<evidence type="ECO:0000313" key="2">
    <source>
        <dbReference type="Proteomes" id="UP000257595"/>
    </source>
</evidence>
<dbReference type="Proteomes" id="UP000257595">
    <property type="component" value="Segment"/>
</dbReference>
<keyword evidence="2" id="KW-1185">Reference proteome</keyword>
<dbReference type="RefSeq" id="YP_010092043.1">
    <property type="nucleotide sequence ID" value="NC_055727.1"/>
</dbReference>
<name>A0A249XWS5_9CAUD</name>